<feature type="signal peptide" evidence="7">
    <location>
        <begin position="1"/>
        <end position="26"/>
    </location>
</feature>
<dbReference type="GO" id="GO:0005911">
    <property type="term" value="C:cell-cell junction"/>
    <property type="evidence" value="ECO:0007669"/>
    <property type="project" value="TreeGrafter"/>
</dbReference>
<dbReference type="InterPro" id="IPR003599">
    <property type="entry name" value="Ig_sub"/>
</dbReference>
<evidence type="ECO:0000256" key="5">
    <source>
        <dbReference type="ARBA" id="ARBA00023319"/>
    </source>
</evidence>
<keyword evidence="3" id="KW-1015">Disulfide bond</keyword>
<keyword evidence="6" id="KW-0812">Transmembrane</keyword>
<feature type="domain" description="Ig-like" evidence="8">
    <location>
        <begin position="409"/>
        <end position="474"/>
    </location>
</feature>
<dbReference type="SMART" id="SM00409">
    <property type="entry name" value="IG"/>
    <property type="match status" value="4"/>
</dbReference>
<dbReference type="AlphaFoldDB" id="A0A0L8HQQ3"/>
<sequence>MELKLLYWKHLLTVQCLCVCLQLDDATVKFIKKNHQSTLECFIEKQEIKLWQVGTDKLSAPKWVPLKTSSMEASVNSDKTNILNLTVTSNYDIRIDCQGTEKINKFLIMPLFNDNGNLYPSSETPNAIKDKKFTLKCKNDDTGVIWFTGNGTVIAKYIGLFNQNRSRYFGSRQETHCQNKTCALSITNISLDDDNMSIVCKTNFHTSLFNIRVFVLPKSVTIKAISDTVLVENQNKSYECLVTDTNLEFSVFWLITWKNGTQKNVTKHISNKSSKSGKLTTSSSKLTLHLNKKFKDLQCVAYFPGKSEFVYHSMKLDMPIKYTPMKKITLNVLTAKVCAGTPMKFQCSWKGGNPPASVTLMYKNISNTSKEDVELRVTSSKSHQIVKCLGSHITANVSYEKNITVCSLPERIKIKSDEPFLEGQEGNLHCGTINGYSEKYNYRWNRNNSTSENITLPQIHRKLNNKVYTCYVSSRCNKECKIHKKHWVNVEYVPDITASEDVTLIENQASIVNCSAKGNPIPEVRLECRNHSFPSNSPFTFNRRNISDVFCVANAKSTKHGNLTSRKKINILLKYPPQVNINISEGMYNATIINCTASDGNPEIYEYKLKQKWGNATKNTYNMNVLSINNPSFSNTGTWECHVSNEDFHVNRSSSYKIPVKPIFSSVFNDPKRNVSNGETVIFKQCFYSHPKSDVKWQKNEESIDSDKYSTTDYLSSEFPFKGSCTSLKIEDIKGNDFGIYVLTVENPIGKEVTIFTLRSEEITEDFLVTTICCTVGSVLLLLITLRLLAYKFHKIRDMDTACMNGSEKTDVLDGAYDNLSKKPEAVDDHYIEVSELQNMCLQLPVFEDEHAEDSEPKYVCMKQPNLDAVYANIPKKPDVFEDEHVGDSEPKYVCMKQPIFEDEDVGDSEPKYVCMKQPSVEHHYFEVCEHQNICPEPPVFEDEHAEDSEPKYVCMKQPNLDAVYVNIPKKPDVMDVAYVNLSRRPNDTVNDSLNDIYENNNQRNEIEGDGYYSTLNTPD</sequence>
<dbReference type="InterPro" id="IPR013783">
    <property type="entry name" value="Ig-like_fold"/>
</dbReference>
<dbReference type="GO" id="GO:0050839">
    <property type="term" value="F:cell adhesion molecule binding"/>
    <property type="evidence" value="ECO:0007669"/>
    <property type="project" value="TreeGrafter"/>
</dbReference>
<dbReference type="STRING" id="37653.A0A0L8HQQ3"/>
<evidence type="ECO:0000256" key="4">
    <source>
        <dbReference type="ARBA" id="ARBA00023180"/>
    </source>
</evidence>
<protein>
    <recommendedName>
        <fullName evidence="8">Ig-like domain-containing protein</fullName>
    </recommendedName>
</protein>
<dbReference type="OrthoDB" id="6162009at2759"/>
<reference evidence="9" key="1">
    <citation type="submission" date="2015-07" db="EMBL/GenBank/DDBJ databases">
        <title>MeaNS - Measles Nucleotide Surveillance Program.</title>
        <authorList>
            <person name="Tran T."/>
            <person name="Druce J."/>
        </authorList>
    </citation>
    <scope>NUCLEOTIDE SEQUENCE</scope>
    <source>
        <strain evidence="9">UCB-OBI-ISO-001</strain>
        <tissue evidence="9">Gonad</tissue>
    </source>
</reference>
<dbReference type="InterPro" id="IPR007110">
    <property type="entry name" value="Ig-like_dom"/>
</dbReference>
<dbReference type="EMBL" id="KQ417506">
    <property type="protein sequence ID" value="KOF91598.1"/>
    <property type="molecule type" value="Genomic_DNA"/>
</dbReference>
<dbReference type="InterPro" id="IPR013098">
    <property type="entry name" value="Ig_I-set"/>
</dbReference>
<dbReference type="GO" id="GO:0005886">
    <property type="term" value="C:plasma membrane"/>
    <property type="evidence" value="ECO:0007669"/>
    <property type="project" value="TreeGrafter"/>
</dbReference>
<dbReference type="SUPFAM" id="SSF48726">
    <property type="entry name" value="Immunoglobulin"/>
    <property type="match status" value="3"/>
</dbReference>
<evidence type="ECO:0000313" key="9">
    <source>
        <dbReference type="EMBL" id="KOF91598.1"/>
    </source>
</evidence>
<dbReference type="Pfam" id="PF07679">
    <property type="entry name" value="I-set"/>
    <property type="match status" value="1"/>
</dbReference>
<name>A0A0L8HQQ3_OCTBM</name>
<keyword evidence="2 6" id="KW-0472">Membrane</keyword>
<feature type="transmembrane region" description="Helical" evidence="6">
    <location>
        <begin position="767"/>
        <end position="789"/>
    </location>
</feature>
<feature type="domain" description="Ig-like" evidence="8">
    <location>
        <begin position="662"/>
        <end position="754"/>
    </location>
</feature>
<dbReference type="GO" id="GO:0098609">
    <property type="term" value="P:cell-cell adhesion"/>
    <property type="evidence" value="ECO:0007669"/>
    <property type="project" value="TreeGrafter"/>
</dbReference>
<evidence type="ECO:0000256" key="3">
    <source>
        <dbReference type="ARBA" id="ARBA00023157"/>
    </source>
</evidence>
<feature type="domain" description="Ig-like" evidence="8">
    <location>
        <begin position="576"/>
        <end position="657"/>
    </location>
</feature>
<dbReference type="Gene3D" id="2.60.40.10">
    <property type="entry name" value="Immunoglobulins"/>
    <property type="match status" value="1"/>
</dbReference>
<keyword evidence="7" id="KW-0732">Signal</keyword>
<comment type="subcellular location">
    <subcellularLocation>
        <location evidence="1">Membrane</location>
        <topology evidence="1">Single-pass type I membrane protein</topology>
    </subcellularLocation>
</comment>
<accession>A0A0L8HQQ3</accession>
<organism evidence="9">
    <name type="scientific">Octopus bimaculoides</name>
    <name type="common">California two-spotted octopus</name>
    <dbReference type="NCBI Taxonomy" id="37653"/>
    <lineage>
        <taxon>Eukaryota</taxon>
        <taxon>Metazoa</taxon>
        <taxon>Spiralia</taxon>
        <taxon>Lophotrochozoa</taxon>
        <taxon>Mollusca</taxon>
        <taxon>Cephalopoda</taxon>
        <taxon>Coleoidea</taxon>
        <taxon>Octopodiformes</taxon>
        <taxon>Octopoda</taxon>
        <taxon>Incirrata</taxon>
        <taxon>Octopodidae</taxon>
        <taxon>Octopus</taxon>
    </lineage>
</organism>
<evidence type="ECO:0000259" key="8">
    <source>
        <dbReference type="PROSITE" id="PS50835"/>
    </source>
</evidence>
<proteinExistence type="predicted"/>
<dbReference type="PANTHER" id="PTHR11640:SF164">
    <property type="entry name" value="MAM DOMAIN-CONTAINING GLYCOSYLPHOSPHATIDYLINOSITOL ANCHOR PROTEIN 1"/>
    <property type="match status" value="1"/>
</dbReference>
<dbReference type="InterPro" id="IPR036179">
    <property type="entry name" value="Ig-like_dom_sf"/>
</dbReference>
<gene>
    <name evidence="9" type="ORF">OCBIM_22008513mg</name>
</gene>
<dbReference type="PROSITE" id="PS50835">
    <property type="entry name" value="IG_LIKE"/>
    <property type="match status" value="3"/>
</dbReference>
<feature type="chain" id="PRO_5005583858" description="Ig-like domain-containing protein" evidence="7">
    <location>
        <begin position="27"/>
        <end position="1020"/>
    </location>
</feature>
<evidence type="ECO:0000256" key="1">
    <source>
        <dbReference type="ARBA" id="ARBA00004479"/>
    </source>
</evidence>
<keyword evidence="5" id="KW-0393">Immunoglobulin domain</keyword>
<evidence type="ECO:0000256" key="6">
    <source>
        <dbReference type="SAM" id="Phobius"/>
    </source>
</evidence>
<evidence type="ECO:0000256" key="7">
    <source>
        <dbReference type="SAM" id="SignalP"/>
    </source>
</evidence>
<keyword evidence="4" id="KW-0325">Glycoprotein</keyword>
<dbReference type="CDD" id="cd00096">
    <property type="entry name" value="Ig"/>
    <property type="match status" value="1"/>
</dbReference>
<dbReference type="InterPro" id="IPR051275">
    <property type="entry name" value="Cell_adhesion_signaling"/>
</dbReference>
<evidence type="ECO:0000256" key="2">
    <source>
        <dbReference type="ARBA" id="ARBA00023136"/>
    </source>
</evidence>
<keyword evidence="6" id="KW-1133">Transmembrane helix</keyword>
<dbReference type="PANTHER" id="PTHR11640">
    <property type="entry name" value="NEPHRIN"/>
    <property type="match status" value="1"/>
</dbReference>